<dbReference type="OrthoDB" id="1499448at2759"/>
<evidence type="ECO:0000313" key="5">
    <source>
        <dbReference type="EMBL" id="KAJ6720243.1"/>
    </source>
</evidence>
<keyword evidence="3" id="KW-1133">Transmembrane helix</keyword>
<evidence type="ECO:0000256" key="2">
    <source>
        <dbReference type="ARBA" id="ARBA00023136"/>
    </source>
</evidence>
<feature type="transmembrane region" description="Helical" evidence="3">
    <location>
        <begin position="33"/>
        <end position="59"/>
    </location>
</feature>
<keyword evidence="1" id="KW-0813">Transport</keyword>
<proteinExistence type="predicted"/>
<sequence>MEAFVIANAERYYGVWLITRCGSLMKTGYNLHYWGLCLFILMLIGLVSRVVAFFGMITFKKK</sequence>
<dbReference type="GO" id="GO:0140359">
    <property type="term" value="F:ABC-type transporter activity"/>
    <property type="evidence" value="ECO:0007669"/>
    <property type="project" value="InterPro"/>
</dbReference>
<evidence type="ECO:0000313" key="6">
    <source>
        <dbReference type="Proteomes" id="UP001151529"/>
    </source>
</evidence>
<gene>
    <name evidence="5" type="ORF">OIU85_023459</name>
</gene>
<accession>A0A9Q0TYT4</accession>
<keyword evidence="2 3" id="KW-0472">Membrane</keyword>
<evidence type="ECO:0000256" key="1">
    <source>
        <dbReference type="ARBA" id="ARBA00022448"/>
    </source>
</evidence>
<dbReference type="EMBL" id="JAPFFL010000006">
    <property type="protein sequence ID" value="KAJ6720243.1"/>
    <property type="molecule type" value="Genomic_DNA"/>
</dbReference>
<organism evidence="5 6">
    <name type="scientific">Salix viminalis</name>
    <name type="common">Common osier</name>
    <name type="synonym">Basket willow</name>
    <dbReference type="NCBI Taxonomy" id="40686"/>
    <lineage>
        <taxon>Eukaryota</taxon>
        <taxon>Viridiplantae</taxon>
        <taxon>Streptophyta</taxon>
        <taxon>Embryophyta</taxon>
        <taxon>Tracheophyta</taxon>
        <taxon>Spermatophyta</taxon>
        <taxon>Magnoliopsida</taxon>
        <taxon>eudicotyledons</taxon>
        <taxon>Gunneridae</taxon>
        <taxon>Pentapetalae</taxon>
        <taxon>rosids</taxon>
        <taxon>fabids</taxon>
        <taxon>Malpighiales</taxon>
        <taxon>Salicaceae</taxon>
        <taxon>Saliceae</taxon>
        <taxon>Salix</taxon>
    </lineage>
</organism>
<evidence type="ECO:0000259" key="4">
    <source>
        <dbReference type="Pfam" id="PF19055"/>
    </source>
</evidence>
<dbReference type="AlphaFoldDB" id="A0A9Q0TYT4"/>
<dbReference type="InterPro" id="IPR043926">
    <property type="entry name" value="ABCG_dom"/>
</dbReference>
<name>A0A9Q0TYT4_SALVM</name>
<dbReference type="Proteomes" id="UP001151529">
    <property type="component" value="Chromosome 10"/>
</dbReference>
<keyword evidence="6" id="KW-1185">Reference proteome</keyword>
<reference evidence="5" key="1">
    <citation type="submission" date="2022-11" db="EMBL/GenBank/DDBJ databases">
        <authorList>
            <person name="Hyden B.L."/>
            <person name="Feng K."/>
            <person name="Yates T."/>
            <person name="Jawdy S."/>
            <person name="Smart L.B."/>
            <person name="Muchero W."/>
        </authorList>
    </citation>
    <scope>NUCLEOTIDE SEQUENCE</scope>
    <source>
        <tissue evidence="5">Shoot tip</tissue>
    </source>
</reference>
<reference evidence="5" key="2">
    <citation type="journal article" date="2023" name="Int. J. Mol. Sci.">
        <title>De Novo Assembly and Annotation of 11 Diverse Shrub Willow (Salix) Genomes Reveals Novel Gene Organization in Sex-Linked Regions.</title>
        <authorList>
            <person name="Hyden B."/>
            <person name="Feng K."/>
            <person name="Yates T.B."/>
            <person name="Jawdy S."/>
            <person name="Cereghino C."/>
            <person name="Smart L.B."/>
            <person name="Muchero W."/>
        </authorList>
    </citation>
    <scope>NUCLEOTIDE SEQUENCE [LARGE SCALE GENOMIC DNA]</scope>
    <source>
        <tissue evidence="5">Shoot tip</tissue>
    </source>
</reference>
<feature type="domain" description="ABC transporter family G" evidence="4">
    <location>
        <begin position="1"/>
        <end position="62"/>
    </location>
</feature>
<dbReference type="Pfam" id="PF19055">
    <property type="entry name" value="ABC2_membrane_7"/>
    <property type="match status" value="1"/>
</dbReference>
<keyword evidence="3" id="KW-0812">Transmembrane</keyword>
<protein>
    <submittedName>
        <fullName evidence="5">ABC TRANSPORTER G FAMILY MEMBER 24</fullName>
    </submittedName>
</protein>
<comment type="caution">
    <text evidence="5">The sequence shown here is derived from an EMBL/GenBank/DDBJ whole genome shotgun (WGS) entry which is preliminary data.</text>
</comment>
<evidence type="ECO:0000256" key="3">
    <source>
        <dbReference type="SAM" id="Phobius"/>
    </source>
</evidence>